<dbReference type="GO" id="GO:1990904">
    <property type="term" value="C:ribonucleoprotein complex"/>
    <property type="evidence" value="ECO:0007669"/>
    <property type="project" value="UniProtKB-KW"/>
</dbReference>
<keyword evidence="3 4" id="KW-0687">Ribonucleoprotein</keyword>
<dbReference type="GeneID" id="9481102"/>
<keyword evidence="7" id="KW-0934">Plastid</keyword>
<evidence type="ECO:0000256" key="2">
    <source>
        <dbReference type="ARBA" id="ARBA00022980"/>
    </source>
</evidence>
<dbReference type="InterPro" id="IPR022803">
    <property type="entry name" value="Ribosomal_uL5_dom_sf"/>
</dbReference>
<dbReference type="InterPro" id="IPR031309">
    <property type="entry name" value="Ribosomal_uL5_C"/>
</dbReference>
<evidence type="ECO:0000256" key="3">
    <source>
        <dbReference type="ARBA" id="ARBA00023274"/>
    </source>
</evidence>
<dbReference type="RefSeq" id="YP_003795433.1">
    <property type="nucleotide sequence ID" value="NC_014345.1"/>
</dbReference>
<comment type="similarity">
    <text evidence="1 4">Belongs to the universal ribosomal protein uL5 family.</text>
</comment>
<dbReference type="Gene3D" id="3.30.1440.10">
    <property type="match status" value="1"/>
</dbReference>
<dbReference type="Pfam" id="PF00281">
    <property type="entry name" value="Ribosomal_L5"/>
    <property type="match status" value="1"/>
</dbReference>
<evidence type="ECO:0000256" key="1">
    <source>
        <dbReference type="ARBA" id="ARBA00008553"/>
    </source>
</evidence>
<dbReference type="InterPro" id="IPR031310">
    <property type="entry name" value="Ribosomal_uL5_N"/>
</dbReference>
<dbReference type="GO" id="GO:0003735">
    <property type="term" value="F:structural constituent of ribosome"/>
    <property type="evidence" value="ECO:0007669"/>
    <property type="project" value="InterPro"/>
</dbReference>
<dbReference type="AlphaFoldDB" id="D9IXQ4"/>
<dbReference type="FunFam" id="3.30.1440.10:FF:000001">
    <property type="entry name" value="50S ribosomal protein L5"/>
    <property type="match status" value="1"/>
</dbReference>
<sequence>MLTQSIRDIQKPRIQGKGSFRERVCTPKLTKVIVHRSLGIKAQDSKVLKQSIEEFRSITGQQPVLTRAKKSIAAFKVRKNMVTGMKVTLRGQKMYAFVDKLIHLVLPQVKDFQGLNLRQFDEFGNYHLGFTDQGVFPELEVDFQELKLGLEVSFITSVVNSDKARQLFTDMGFVFQTKR</sequence>
<accession>D9IXQ4</accession>
<organism evidence="7">
    <name type="scientific">Chromerida sp. RM11</name>
    <dbReference type="NCBI Taxonomy" id="348535"/>
    <lineage>
        <taxon>Eukaryota</taxon>
        <taxon>Sar</taxon>
        <taxon>Alveolata</taxon>
        <taxon>Colpodellida</taxon>
    </lineage>
</organism>
<reference evidence="7" key="1">
    <citation type="journal article" date="2010" name="Proc. Natl. Acad. Sci. U.S.A.">
        <title>A common red algal origin of the apicomplexan, dinoflagellate, and heterokont plastids.</title>
        <authorList>
            <person name="Janouskovec J."/>
            <person name="Horak A."/>
            <person name="Obornik M."/>
            <person name="Lukes J."/>
            <person name="Keeling P.J."/>
        </authorList>
    </citation>
    <scope>NUCLEOTIDE SEQUENCE [LARGE SCALE GENOMIC DNA]</scope>
</reference>
<gene>
    <name evidence="7" type="primary">rpl5</name>
</gene>
<evidence type="ECO:0000259" key="5">
    <source>
        <dbReference type="Pfam" id="PF00281"/>
    </source>
</evidence>
<dbReference type="GO" id="GO:0006412">
    <property type="term" value="P:translation"/>
    <property type="evidence" value="ECO:0007669"/>
    <property type="project" value="InterPro"/>
</dbReference>
<dbReference type="SUPFAM" id="SSF55282">
    <property type="entry name" value="RL5-like"/>
    <property type="match status" value="1"/>
</dbReference>
<dbReference type="Pfam" id="PF00673">
    <property type="entry name" value="Ribosomal_L5_C"/>
    <property type="match status" value="1"/>
</dbReference>
<evidence type="ECO:0000259" key="6">
    <source>
        <dbReference type="Pfam" id="PF00673"/>
    </source>
</evidence>
<feature type="domain" description="Large ribosomal subunit protein uL5 C-terminal" evidence="6">
    <location>
        <begin position="83"/>
        <end position="175"/>
    </location>
</feature>
<evidence type="ECO:0000313" key="7">
    <source>
        <dbReference type="EMBL" id="ADJ66621.1"/>
    </source>
</evidence>
<dbReference type="GO" id="GO:0005840">
    <property type="term" value="C:ribosome"/>
    <property type="evidence" value="ECO:0007669"/>
    <property type="project" value="UniProtKB-KW"/>
</dbReference>
<proteinExistence type="inferred from homology"/>
<keyword evidence="2 4" id="KW-0689">Ribosomal protein</keyword>
<dbReference type="PANTHER" id="PTHR11994">
    <property type="entry name" value="60S RIBOSOMAL PROTEIN L11-RELATED"/>
    <property type="match status" value="1"/>
</dbReference>
<feature type="domain" description="Large ribosomal subunit protein uL5 N-terminal" evidence="5">
    <location>
        <begin position="26"/>
        <end position="78"/>
    </location>
</feature>
<protein>
    <submittedName>
        <fullName evidence="7">Ribosomal protein L5</fullName>
    </submittedName>
</protein>
<geneLocation type="chloroplast" evidence="7"/>
<evidence type="ECO:0000256" key="4">
    <source>
        <dbReference type="RuleBase" id="RU003930"/>
    </source>
</evidence>
<dbReference type="InterPro" id="IPR002132">
    <property type="entry name" value="Ribosomal_uL5"/>
</dbReference>
<keyword evidence="7" id="KW-0150">Chloroplast</keyword>
<name>D9IXQ4_9ALVE</name>
<dbReference type="EMBL" id="HM222968">
    <property type="protein sequence ID" value="ADJ66621.1"/>
    <property type="molecule type" value="Genomic_DNA"/>
</dbReference>
<dbReference type="PIRSF" id="PIRSF002161">
    <property type="entry name" value="Ribosomal_L5"/>
    <property type="match status" value="1"/>
</dbReference>